<dbReference type="Proteomes" id="UP000182334">
    <property type="component" value="Chromosome IV"/>
</dbReference>
<accession>A0A1L0DC15</accession>
<protein>
    <submittedName>
        <fullName evidence="1">CIC11C00000002121</fullName>
    </submittedName>
</protein>
<dbReference type="CDD" id="cd00590">
    <property type="entry name" value="RRM_SF"/>
    <property type="match status" value="1"/>
</dbReference>
<reference evidence="1 2" key="1">
    <citation type="submission" date="2016-10" db="EMBL/GenBank/DDBJ databases">
        <authorList>
            <person name="de Groot N.N."/>
        </authorList>
    </citation>
    <scope>NUCLEOTIDE SEQUENCE [LARGE SCALE GENOMIC DNA]</scope>
    <source>
        <strain evidence="1 2">CBS 141442</strain>
    </source>
</reference>
<dbReference type="AlphaFoldDB" id="A0A1L0DC15"/>
<name>A0A1L0DC15_9ASCO</name>
<keyword evidence="2" id="KW-1185">Reference proteome</keyword>
<proteinExistence type="predicted"/>
<dbReference type="EMBL" id="LT635759">
    <property type="protein sequence ID" value="SGZ54076.1"/>
    <property type="molecule type" value="Genomic_DNA"/>
</dbReference>
<evidence type="ECO:0000313" key="2">
    <source>
        <dbReference type="Proteomes" id="UP000182334"/>
    </source>
</evidence>
<sequence>MPRLPKGAYNRLLGLLHKKTAVEINTKVPMVQKILYDLDLSEDSNKSALDELLENNWRQKPMNSAVDDVRSHIQAPVSNLLRFSCKNAFVGDLDMENIFPINRERSYFLDLELRKGLLFLTIKARNPINLSFTGAYYLIFPNTAQACVYYMETRSKLINGMSLDLEFVQPQEQHLKKMASPLLDRDINRTLRDHKLGVDSDKVGVTPIEDIFACSQFKLRIINQLKHLDEDRTRISGHLVDPLFDLLSFFVDADIRKRLVLVRNLPFGVSEPALENLLWDYELDSQDDPQSSITRIETDPVRQSSRTLIKFNDVVDATRFVRNFHGRKWEKMLSRKDKALYEPLLCEIVN</sequence>
<dbReference type="OrthoDB" id="3980520at2759"/>
<evidence type="ECO:0000313" key="1">
    <source>
        <dbReference type="EMBL" id="SGZ54076.1"/>
    </source>
</evidence>
<gene>
    <name evidence="1" type="ORF">SAMEA4029010_CIC11G00000002121</name>
</gene>
<organism evidence="1 2">
    <name type="scientific">Sungouiella intermedia</name>
    <dbReference type="NCBI Taxonomy" id="45354"/>
    <lineage>
        <taxon>Eukaryota</taxon>
        <taxon>Fungi</taxon>
        <taxon>Dikarya</taxon>
        <taxon>Ascomycota</taxon>
        <taxon>Saccharomycotina</taxon>
        <taxon>Pichiomycetes</taxon>
        <taxon>Metschnikowiaceae</taxon>
        <taxon>Sungouiella</taxon>
    </lineage>
</organism>